<protein>
    <submittedName>
        <fullName evidence="3">SAM-dependent methyltransferase</fullName>
    </submittedName>
</protein>
<dbReference type="GO" id="GO:0008168">
    <property type="term" value="F:methyltransferase activity"/>
    <property type="evidence" value="ECO:0007669"/>
    <property type="project" value="UniProtKB-KW"/>
</dbReference>
<dbReference type="RefSeq" id="WP_194133306.1">
    <property type="nucleotide sequence ID" value="NZ_JADFFK010000002.1"/>
</dbReference>
<dbReference type="InterPro" id="IPR029063">
    <property type="entry name" value="SAM-dependent_MTases_sf"/>
</dbReference>
<dbReference type="Gene3D" id="3.40.50.150">
    <property type="entry name" value="Vaccinia Virus protein VP39"/>
    <property type="match status" value="1"/>
</dbReference>
<dbReference type="PANTHER" id="PTHR13090:SF1">
    <property type="entry name" value="ARGININE-HYDROXYLASE NDUFAF5, MITOCHONDRIAL"/>
    <property type="match status" value="1"/>
</dbReference>
<keyword evidence="4" id="KW-1185">Reference proteome</keyword>
<evidence type="ECO:0000313" key="3">
    <source>
        <dbReference type="EMBL" id="MBE9635974.1"/>
    </source>
</evidence>
<keyword evidence="1 3" id="KW-0489">Methyltransferase</keyword>
<gene>
    <name evidence="3" type="ORF">IQ782_03880</name>
</gene>
<name>A0ABR9WXF5_9RHOB</name>
<proteinExistence type="predicted"/>
<dbReference type="PANTHER" id="PTHR13090">
    <property type="entry name" value="ARGININE-HYDROXYLASE NDUFAF5, MITOCHONDRIAL"/>
    <property type="match status" value="1"/>
</dbReference>
<dbReference type="InterPro" id="IPR050602">
    <property type="entry name" value="Malonyl-ACP_OMT"/>
</dbReference>
<dbReference type="GO" id="GO:0032259">
    <property type="term" value="P:methylation"/>
    <property type="evidence" value="ECO:0007669"/>
    <property type="project" value="UniProtKB-KW"/>
</dbReference>
<dbReference type="Proteomes" id="UP000607796">
    <property type="component" value="Unassembled WGS sequence"/>
</dbReference>
<evidence type="ECO:0000313" key="4">
    <source>
        <dbReference type="Proteomes" id="UP000607796"/>
    </source>
</evidence>
<keyword evidence="2" id="KW-0808">Transferase</keyword>
<sequence length="282" mass="30649">MSRPVSSQAPQLIDRSALATHRARARRAPELARALFLHEAARDEAQDRLMMVNRAFNSPAIVTPFPEIWQGALPGARIVPDNEVLDLEPAAHDLVIHALALHWANDPVGQLIQCRRALRADGLCVTIAFGGETLSELRAALGQAEIEVTGGLSPRVLPMGEIRDLGALLQRAGLALPVADSLPLDVSYESALHLMRDLRAMGEANALSARLRHPTRRAVLLRAAELYAQTYARPDGRLKATFELVTLTGWAPDESQQKPLRPGTAAHRLADALGARETPLKD</sequence>
<dbReference type="SUPFAM" id="SSF53335">
    <property type="entry name" value="S-adenosyl-L-methionine-dependent methyltransferases"/>
    <property type="match status" value="1"/>
</dbReference>
<evidence type="ECO:0000256" key="1">
    <source>
        <dbReference type="ARBA" id="ARBA00022603"/>
    </source>
</evidence>
<accession>A0ABR9WXF5</accession>
<organism evidence="3 4">
    <name type="scientific">Salipiger mangrovisoli</name>
    <dbReference type="NCBI Taxonomy" id="2865933"/>
    <lineage>
        <taxon>Bacteria</taxon>
        <taxon>Pseudomonadati</taxon>
        <taxon>Pseudomonadota</taxon>
        <taxon>Alphaproteobacteria</taxon>
        <taxon>Rhodobacterales</taxon>
        <taxon>Roseobacteraceae</taxon>
        <taxon>Salipiger</taxon>
    </lineage>
</organism>
<reference evidence="3 4" key="1">
    <citation type="journal article" date="2021" name="Int. J. Syst. Evol. Microbiol.">
        <title>Salipiger mangrovisoli sp. nov., isolated from mangrove soil and the proposal for the reclassification of Paraphaeobacter pallidus as Salipiger pallidus comb. nov.</title>
        <authorList>
            <person name="Du J."/>
            <person name="Liu Y."/>
            <person name="Pei T."/>
            <person name="Deng M.R."/>
            <person name="Zhu H."/>
        </authorList>
    </citation>
    <scope>NUCLEOTIDE SEQUENCE [LARGE SCALE GENOMIC DNA]</scope>
    <source>
        <strain evidence="3 4">6D45A</strain>
    </source>
</reference>
<comment type="caution">
    <text evidence="3">The sequence shown here is derived from an EMBL/GenBank/DDBJ whole genome shotgun (WGS) entry which is preliminary data.</text>
</comment>
<evidence type="ECO:0000256" key="2">
    <source>
        <dbReference type="ARBA" id="ARBA00022679"/>
    </source>
</evidence>
<dbReference type="EMBL" id="JADFFK010000002">
    <property type="protein sequence ID" value="MBE9635974.1"/>
    <property type="molecule type" value="Genomic_DNA"/>
</dbReference>